<dbReference type="CDD" id="cd00554">
    <property type="entry name" value="MECDP_synthase"/>
    <property type="match status" value="1"/>
</dbReference>
<dbReference type="InterPro" id="IPR034683">
    <property type="entry name" value="IspD/TarI"/>
</dbReference>
<keyword evidence="7 11" id="KW-0479">Metal-binding</keyword>
<dbReference type="InterPro" id="IPR003526">
    <property type="entry name" value="MECDP_synthase"/>
</dbReference>
<feature type="binding site" evidence="11">
    <location>
        <position position="256"/>
    </location>
    <ligand>
        <name>a divalent metal cation</name>
        <dbReference type="ChEBI" id="CHEBI:60240"/>
    </ligand>
</feature>
<dbReference type="OrthoDB" id="9804336at2"/>
<evidence type="ECO:0000256" key="1">
    <source>
        <dbReference type="ARBA" id="ARBA00000200"/>
    </source>
</evidence>
<dbReference type="EC" id="2.7.7.60" evidence="11"/>
<gene>
    <name evidence="11" type="primary">ispDF</name>
    <name evidence="13" type="ORF">BIY23_01625</name>
</gene>
<sequence length="374" mass="41634">MAAGIGKRCDTNVPKQYIKLAGKPILFHTIKKFTASKYIDYIRVVINKDHKEHYDKVIISSTKLLDPVYGGKTRQESVKLGLESLQQISVQYVIIHDVCRPFVSLGLIERLIKCMRDSCDGIVPVVNIEDTVSLISDHSIESTICRTKLRAVQTPQIFNFQELLLHHQFTKELFTDDSSLMIAHKKCIIIVPGEKSNIKLTTQEDIDMVTKFRIGTGYDIHRFVKTTDKCFITICGVEIEHDMAIDAHSDGDVAIHAIVDAILGALGCGDIGEHFPPSSSTWEGCDSSHFLDFAVKKAHERGYDVSNLDVTLICERPKISPYKVAMKKSIAKILGISDEYVNIKATTAERLGSIGREEGILAHATVLLCNTMSS</sequence>
<dbReference type="PANTHER" id="PTHR43181:SF1">
    <property type="entry name" value="2-C-METHYL-D-ERYTHRITOL 2,4-CYCLODIPHOSPHATE SYNTHASE, CHLOROPLASTIC"/>
    <property type="match status" value="1"/>
</dbReference>
<feature type="region of interest" description="2-C-methyl-D-erythritol 4-phosphate cytidylyltransferase" evidence="11">
    <location>
        <begin position="1"/>
        <end position="212"/>
    </location>
</feature>
<evidence type="ECO:0000313" key="14">
    <source>
        <dbReference type="Proteomes" id="UP000175679"/>
    </source>
</evidence>
<dbReference type="Pfam" id="PF01128">
    <property type="entry name" value="IspD"/>
    <property type="match status" value="1"/>
</dbReference>
<dbReference type="HAMAP" id="MF_00107">
    <property type="entry name" value="IspF"/>
    <property type="match status" value="1"/>
</dbReference>
<dbReference type="SUPFAM" id="SSF69765">
    <property type="entry name" value="IpsF-like"/>
    <property type="match status" value="1"/>
</dbReference>
<feature type="site" description="Transition state stabilizer" evidence="11">
    <location>
        <position position="347"/>
    </location>
</feature>
<feature type="site" description="Transition state stabilizer" evidence="11">
    <location>
        <position position="15"/>
    </location>
</feature>
<keyword evidence="10 11" id="KW-0511">Multifunctional enzyme</keyword>
<dbReference type="SUPFAM" id="SSF53448">
    <property type="entry name" value="Nucleotide-diphospho-sugar transferases"/>
    <property type="match status" value="1"/>
</dbReference>
<evidence type="ECO:0000256" key="2">
    <source>
        <dbReference type="ARBA" id="ARBA00001968"/>
    </source>
</evidence>
<evidence type="ECO:0000256" key="8">
    <source>
        <dbReference type="ARBA" id="ARBA00023229"/>
    </source>
</evidence>
<dbReference type="PROSITE" id="PS01350">
    <property type="entry name" value="ISPF"/>
    <property type="match status" value="1"/>
</dbReference>
<dbReference type="FunFam" id="3.90.550.10:FF:000003">
    <property type="entry name" value="2-C-methyl-D-erythritol 4-phosphate cytidylyltransferase"/>
    <property type="match status" value="1"/>
</dbReference>
<dbReference type="RefSeq" id="WP_070064860.1">
    <property type="nucleotide sequence ID" value="NZ_MJMG01000001.1"/>
</dbReference>
<protein>
    <recommendedName>
        <fullName evidence="11">Bifunctional enzyme IspD/IspF</fullName>
    </recommendedName>
    <domain>
        <recommendedName>
            <fullName evidence="11">2-C-methyl-D-erythritol 4-phosphate cytidylyltransferase</fullName>
            <ecNumber evidence="11">2.7.7.60</ecNumber>
        </recommendedName>
        <alternativeName>
            <fullName evidence="11">4-diphosphocytidyl-2C-methyl-D-erythritol synthase</fullName>
        </alternativeName>
        <alternativeName>
            <fullName evidence="11">MEP cytidylyltransferase</fullName>
            <shortName evidence="11">MCT</shortName>
        </alternativeName>
    </domain>
    <domain>
        <recommendedName>
            <fullName evidence="11">2-C-methyl-D-erythritol 2,4-cyclodiphosphate synthase</fullName>
            <shortName evidence="11">MECDP-synthase</shortName>
            <shortName evidence="11">MECPP-synthase</shortName>
            <shortName evidence="11">MECPS</shortName>
            <ecNumber evidence="11">4.6.1.12</ecNumber>
        </recommendedName>
    </domain>
</protein>
<keyword evidence="14" id="KW-1185">Reference proteome</keyword>
<feature type="binding site" evidence="11">
    <location>
        <position position="356"/>
    </location>
    <ligand>
        <name>4-CDP-2-C-methyl-D-erythritol 2-phosphate</name>
        <dbReference type="ChEBI" id="CHEBI:57919"/>
    </ligand>
</feature>
<feature type="binding site" evidence="11">
    <location>
        <position position="219"/>
    </location>
    <ligand>
        <name>a divalent metal cation</name>
        <dbReference type="ChEBI" id="CHEBI:60240"/>
    </ligand>
</feature>
<dbReference type="Gene3D" id="3.30.1330.50">
    <property type="entry name" value="2-C-methyl-D-erythritol 2,4-cyclodiphosphate synthase"/>
    <property type="match status" value="1"/>
</dbReference>
<evidence type="ECO:0000256" key="9">
    <source>
        <dbReference type="ARBA" id="ARBA00023239"/>
    </source>
</evidence>
<dbReference type="InterPro" id="IPR001228">
    <property type="entry name" value="IspD"/>
</dbReference>
<dbReference type="InterPro" id="IPR029044">
    <property type="entry name" value="Nucleotide-diphossugar_trans"/>
</dbReference>
<keyword evidence="9 11" id="KW-0456">Lyase</keyword>
<feature type="site" description="Transition state stabilizer" evidence="11">
    <location>
        <position position="8"/>
    </location>
</feature>
<comment type="caution">
    <text evidence="13">The sequence shown here is derived from an EMBL/GenBank/DDBJ whole genome shotgun (WGS) entry which is preliminary data.</text>
</comment>
<feature type="site" description="Positions MEP for the nucleophilic attack" evidence="11">
    <location>
        <position position="146"/>
    </location>
</feature>
<organism evidence="13 14">
    <name type="scientific">Wolbachia pipientis</name>
    <dbReference type="NCBI Taxonomy" id="955"/>
    <lineage>
        <taxon>Bacteria</taxon>
        <taxon>Pseudomonadati</taxon>
        <taxon>Pseudomonadota</taxon>
        <taxon>Alphaproteobacteria</taxon>
        <taxon>Rickettsiales</taxon>
        <taxon>Anaplasmataceae</taxon>
        <taxon>Wolbachieae</taxon>
        <taxon>Wolbachia</taxon>
    </lineage>
</organism>
<evidence type="ECO:0000256" key="6">
    <source>
        <dbReference type="ARBA" id="ARBA00022695"/>
    </source>
</evidence>
<dbReference type="EC" id="4.6.1.12" evidence="11"/>
<comment type="cofactor">
    <cofactor evidence="2 11">
        <name>a divalent metal cation</name>
        <dbReference type="ChEBI" id="CHEBI:60240"/>
    </cofactor>
</comment>
<dbReference type="Pfam" id="PF02542">
    <property type="entry name" value="YgbB"/>
    <property type="match status" value="1"/>
</dbReference>
<evidence type="ECO:0000256" key="5">
    <source>
        <dbReference type="ARBA" id="ARBA00022679"/>
    </source>
</evidence>
<comment type="caution">
    <text evidence="11">Lacks conserved residue(s) required for the propagation of feature annotation.</text>
</comment>
<dbReference type="PANTHER" id="PTHR43181">
    <property type="entry name" value="2-C-METHYL-D-ERYTHRITOL 2,4-CYCLODIPHOSPHATE SYNTHASE, CHLOROPLASTIC"/>
    <property type="match status" value="1"/>
</dbReference>
<dbReference type="GO" id="GO:0008685">
    <property type="term" value="F:2-C-methyl-D-erythritol 2,4-cyclodiphosphate synthase activity"/>
    <property type="evidence" value="ECO:0007669"/>
    <property type="project" value="UniProtKB-UniRule"/>
</dbReference>
<comment type="similarity">
    <text evidence="11">In the N-terminal section; belongs to the IspD/TarI cytidylyltransferase family. IspD subfamily.</text>
</comment>
<reference evidence="13 14" key="1">
    <citation type="submission" date="2016-09" db="EMBL/GenBank/DDBJ databases">
        <title>Genomic evidence for plant-parasitic nematodes as the earliest Wolbachia hosts.</title>
        <authorList>
            <person name="Brown A.M."/>
            <person name="Wasala S.K."/>
            <person name="Howe D.K."/>
            <person name="Peetz A.B."/>
            <person name="Zasada I.A."/>
            <person name="Denver D.R."/>
        </authorList>
    </citation>
    <scope>NUCLEOTIDE SEQUENCE [LARGE SCALE GENOMIC DNA]</scope>
    <source>
        <strain evidence="14">wPpe</strain>
    </source>
</reference>
<keyword evidence="6 11" id="KW-0548">Nucleotidyltransferase</keyword>
<comment type="similarity">
    <text evidence="4">Belongs to the IspF family.</text>
</comment>
<dbReference type="InterPro" id="IPR036571">
    <property type="entry name" value="MECDP_synthase_sf"/>
</dbReference>
<dbReference type="GO" id="GO:0016114">
    <property type="term" value="P:terpenoid biosynthetic process"/>
    <property type="evidence" value="ECO:0007669"/>
    <property type="project" value="InterPro"/>
</dbReference>
<comment type="pathway">
    <text evidence="11">Isoprenoid biosynthesis; isopentenyl diphosphate biosynthesis via DXP pathway; isopentenyl diphosphate from 1-deoxy-D-xylulose 5-phosphate: step 2/6.</text>
</comment>
<dbReference type="GO" id="GO:0019288">
    <property type="term" value="P:isopentenyl diphosphate biosynthetic process, methylerythritol 4-phosphate pathway"/>
    <property type="evidence" value="ECO:0007669"/>
    <property type="project" value="UniProtKB-UniRule"/>
</dbReference>
<dbReference type="NCBIfam" id="TIGR00453">
    <property type="entry name" value="ispD"/>
    <property type="match status" value="1"/>
</dbReference>
<comment type="pathway">
    <text evidence="3 11">Isoprenoid biosynthesis; isopentenyl diphosphate biosynthesis via DXP pathway; isopentenyl diphosphate from 1-deoxy-D-xylulose 5-phosphate: step 4/6.</text>
</comment>
<dbReference type="UniPathway" id="UPA00056">
    <property type="reaction ID" value="UER00093"/>
</dbReference>
<feature type="site" description="Positions MEP for the nucleophilic attack" evidence="11">
    <location>
        <position position="199"/>
    </location>
</feature>
<name>A0A1E7QL55_WOLPI</name>
<dbReference type="Gene3D" id="3.90.550.10">
    <property type="entry name" value="Spore Coat Polysaccharide Biosynthesis Protein SpsA, Chain A"/>
    <property type="match status" value="1"/>
</dbReference>
<evidence type="ECO:0000256" key="7">
    <source>
        <dbReference type="ARBA" id="ARBA00022723"/>
    </source>
</evidence>
<feature type="binding site" evidence="11">
    <location>
        <begin position="248"/>
        <end position="249"/>
    </location>
    <ligand>
        <name>4-CDP-2-C-methyl-D-erythritol 2-phosphate</name>
        <dbReference type="ChEBI" id="CHEBI:57919"/>
    </ligand>
</feature>
<evidence type="ECO:0000256" key="10">
    <source>
        <dbReference type="ARBA" id="ARBA00023268"/>
    </source>
</evidence>
<dbReference type="AlphaFoldDB" id="A0A1E7QL55"/>
<evidence type="ECO:0000256" key="11">
    <source>
        <dbReference type="HAMAP-Rule" id="MF_01520"/>
    </source>
</evidence>
<feature type="binding site" evidence="11">
    <location>
        <begin position="270"/>
        <end position="272"/>
    </location>
    <ligand>
        <name>4-CDP-2-C-methyl-D-erythritol 2-phosphate</name>
        <dbReference type="ChEBI" id="CHEBI:57919"/>
    </ligand>
</feature>
<evidence type="ECO:0000256" key="3">
    <source>
        <dbReference type="ARBA" id="ARBA00004709"/>
    </source>
</evidence>
<comment type="function">
    <text evidence="11">Bifunctional enzyme that catalyzes the formation of 4-diphosphocytidyl-2-C-methyl-D-erythritol from CTP and 2-C-methyl-D-erythritol 4-phosphate (MEP) (IspD), and catalyzes the conversion of 4-diphosphocytidyl-2-C-methyl-D-erythritol 2-phosphate (CDP-ME2P) to 2-C-methyl-D-erythritol 2,4-cyclodiphosphate (ME-CPP) with a corresponding release of cytidine 5-monophosphate (CMP) (IspF).</text>
</comment>
<feature type="binding site" evidence="11">
    <location>
        <begin position="219"/>
        <end position="221"/>
    </location>
    <ligand>
        <name>4-CDP-2-C-methyl-D-erythritol 2-phosphate</name>
        <dbReference type="ChEBI" id="CHEBI:57919"/>
    </ligand>
</feature>
<dbReference type="GO" id="GO:0046872">
    <property type="term" value="F:metal ion binding"/>
    <property type="evidence" value="ECO:0007669"/>
    <property type="project" value="UniProtKB-KW"/>
</dbReference>
<dbReference type="HAMAP" id="MF_01520">
    <property type="entry name" value="IspDF"/>
    <property type="match status" value="1"/>
</dbReference>
<feature type="binding site" evidence="11">
    <location>
        <begin position="346"/>
        <end position="349"/>
    </location>
    <ligand>
        <name>4-CDP-2-C-methyl-D-erythritol 2-phosphate</name>
        <dbReference type="ChEBI" id="CHEBI:57919"/>
    </ligand>
</feature>
<accession>A0A1E7QL55</accession>
<dbReference type="EMBL" id="MJMG01000001">
    <property type="protein sequence ID" value="OEY87205.1"/>
    <property type="molecule type" value="Genomic_DNA"/>
</dbReference>
<proteinExistence type="inferred from homology"/>
<keyword evidence="8 11" id="KW-0414">Isoprene biosynthesis</keyword>
<dbReference type="NCBIfam" id="TIGR00151">
    <property type="entry name" value="ispF"/>
    <property type="match status" value="1"/>
</dbReference>
<comment type="catalytic activity">
    <reaction evidence="11">
        <text>2-C-methyl-D-erythritol 4-phosphate + CTP + H(+) = 4-CDP-2-C-methyl-D-erythritol + diphosphate</text>
        <dbReference type="Rhea" id="RHEA:13429"/>
        <dbReference type="ChEBI" id="CHEBI:15378"/>
        <dbReference type="ChEBI" id="CHEBI:33019"/>
        <dbReference type="ChEBI" id="CHEBI:37563"/>
        <dbReference type="ChEBI" id="CHEBI:57823"/>
        <dbReference type="ChEBI" id="CHEBI:58262"/>
        <dbReference type="EC" id="2.7.7.60"/>
    </reaction>
</comment>
<evidence type="ECO:0000259" key="12">
    <source>
        <dbReference type="Pfam" id="PF02542"/>
    </source>
</evidence>
<evidence type="ECO:0000313" key="13">
    <source>
        <dbReference type="EMBL" id="OEY87205.1"/>
    </source>
</evidence>
<dbReference type="InterPro" id="IPR026596">
    <property type="entry name" value="IspD/F"/>
</dbReference>
<comment type="catalytic activity">
    <reaction evidence="1 11">
        <text>4-CDP-2-C-methyl-D-erythritol 2-phosphate = 2-C-methyl-D-erythritol 2,4-cyclic diphosphate + CMP</text>
        <dbReference type="Rhea" id="RHEA:23864"/>
        <dbReference type="ChEBI" id="CHEBI:57919"/>
        <dbReference type="ChEBI" id="CHEBI:58483"/>
        <dbReference type="ChEBI" id="CHEBI:60377"/>
        <dbReference type="EC" id="4.6.1.12"/>
    </reaction>
</comment>
<dbReference type="CDD" id="cd02516">
    <property type="entry name" value="CDP-ME_synthetase"/>
    <property type="match status" value="1"/>
</dbReference>
<dbReference type="GO" id="GO:0050518">
    <property type="term" value="F:2-C-methyl-D-erythritol 4-phosphate cytidylyltransferase activity"/>
    <property type="evidence" value="ECO:0007669"/>
    <property type="project" value="UniProtKB-UniRule"/>
</dbReference>
<feature type="domain" description="2-C-methyl-D-erythritol 2,4-cyclodiphosphate synthase" evidence="12">
    <location>
        <begin position="212"/>
        <end position="368"/>
    </location>
</feature>
<evidence type="ECO:0000256" key="4">
    <source>
        <dbReference type="ARBA" id="ARBA00008480"/>
    </source>
</evidence>
<feature type="binding site" evidence="11">
    <location>
        <position position="221"/>
    </location>
    <ligand>
        <name>a divalent metal cation</name>
        <dbReference type="ChEBI" id="CHEBI:60240"/>
    </ligand>
</feature>
<feature type="region of interest" description="2-C-methyl-D-erythritol 2,4-cyclodiphosphate synthase" evidence="11">
    <location>
        <begin position="213"/>
        <end position="374"/>
    </location>
</feature>
<feature type="site" description="Transition state stabilizer" evidence="11">
    <location>
        <position position="248"/>
    </location>
</feature>
<dbReference type="Proteomes" id="UP000175679">
    <property type="component" value="Unassembled WGS sequence"/>
</dbReference>
<dbReference type="InterPro" id="IPR020555">
    <property type="entry name" value="MECDP_synthase_CS"/>
</dbReference>
<keyword evidence="5 11" id="KW-0808">Transferase</keyword>
<comment type="similarity">
    <text evidence="11">In the C-terminal section; belongs to the IspF family.</text>
</comment>